<dbReference type="Proteomes" id="UP000059680">
    <property type="component" value="Chromosome 4"/>
</dbReference>
<protein>
    <submittedName>
        <fullName evidence="2">Os04g0562050 protein</fullName>
    </submittedName>
</protein>
<evidence type="ECO:0000313" key="3">
    <source>
        <dbReference type="Proteomes" id="UP000059680"/>
    </source>
</evidence>
<keyword evidence="3" id="KW-1185">Reference proteome</keyword>
<feature type="region of interest" description="Disordered" evidence="1">
    <location>
        <begin position="30"/>
        <end position="69"/>
    </location>
</feature>
<dbReference type="EMBL" id="AP014960">
    <property type="protein sequence ID" value="BAS90486.1"/>
    <property type="molecule type" value="Genomic_DNA"/>
</dbReference>
<dbReference type="InParanoid" id="A0A0P0WDR6"/>
<name>A0A0P0WDR6_ORYSJ</name>
<proteinExistence type="predicted"/>
<evidence type="ECO:0000256" key="1">
    <source>
        <dbReference type="SAM" id="MobiDB-lite"/>
    </source>
</evidence>
<organism evidence="2 3">
    <name type="scientific">Oryza sativa subsp. japonica</name>
    <name type="common">Rice</name>
    <dbReference type="NCBI Taxonomy" id="39947"/>
    <lineage>
        <taxon>Eukaryota</taxon>
        <taxon>Viridiplantae</taxon>
        <taxon>Streptophyta</taxon>
        <taxon>Embryophyta</taxon>
        <taxon>Tracheophyta</taxon>
        <taxon>Spermatophyta</taxon>
        <taxon>Magnoliopsida</taxon>
        <taxon>Liliopsida</taxon>
        <taxon>Poales</taxon>
        <taxon>Poaceae</taxon>
        <taxon>BOP clade</taxon>
        <taxon>Oryzoideae</taxon>
        <taxon>Oryzeae</taxon>
        <taxon>Oryzinae</taxon>
        <taxon>Oryza</taxon>
        <taxon>Oryza sativa</taxon>
    </lineage>
</organism>
<gene>
    <name evidence="2" type="ordered locus">Os04g0562050</name>
    <name evidence="2" type="ORF">OSNPB_040562050</name>
</gene>
<evidence type="ECO:0000313" key="2">
    <source>
        <dbReference type="EMBL" id="BAS90486.1"/>
    </source>
</evidence>
<reference evidence="2 3" key="3">
    <citation type="journal article" date="2013" name="Rice">
        <title>Improvement of the Oryza sativa Nipponbare reference genome using next generation sequence and optical map data.</title>
        <authorList>
            <person name="Kawahara Y."/>
            <person name="de la Bastide M."/>
            <person name="Hamilton J.P."/>
            <person name="Kanamori H."/>
            <person name="McCombie W.R."/>
            <person name="Ouyang S."/>
            <person name="Schwartz D.C."/>
            <person name="Tanaka T."/>
            <person name="Wu J."/>
            <person name="Zhou S."/>
            <person name="Childs K.L."/>
            <person name="Davidson R.M."/>
            <person name="Lin H."/>
            <person name="Quesada-Ocampo L."/>
            <person name="Vaillancourt B."/>
            <person name="Sakai H."/>
            <person name="Lee S.S."/>
            <person name="Kim J."/>
            <person name="Numa H."/>
            <person name="Itoh T."/>
            <person name="Buell C.R."/>
            <person name="Matsumoto T."/>
        </authorList>
    </citation>
    <scope>NUCLEOTIDE SEQUENCE [LARGE SCALE GENOMIC DNA]</scope>
    <source>
        <strain evidence="3">cv. Nipponbare</strain>
    </source>
</reference>
<reference evidence="2 3" key="2">
    <citation type="journal article" date="2013" name="Plant Cell Physiol.">
        <title>Rice Annotation Project Database (RAP-DB): an integrative and interactive database for rice genomics.</title>
        <authorList>
            <person name="Sakai H."/>
            <person name="Lee S.S."/>
            <person name="Tanaka T."/>
            <person name="Numa H."/>
            <person name="Kim J."/>
            <person name="Kawahara Y."/>
            <person name="Wakimoto H."/>
            <person name="Yang C.C."/>
            <person name="Iwamoto M."/>
            <person name="Abe T."/>
            <person name="Yamada Y."/>
            <person name="Muto A."/>
            <person name="Inokuchi H."/>
            <person name="Ikemura T."/>
            <person name="Matsumoto T."/>
            <person name="Sasaki T."/>
            <person name="Itoh T."/>
        </authorList>
    </citation>
    <scope>NUCLEOTIDE SEQUENCE [LARGE SCALE GENOMIC DNA]</scope>
    <source>
        <strain evidence="3">cv. Nipponbare</strain>
    </source>
</reference>
<reference evidence="3" key="1">
    <citation type="journal article" date="2005" name="Nature">
        <title>The map-based sequence of the rice genome.</title>
        <authorList>
            <consortium name="International rice genome sequencing project (IRGSP)"/>
            <person name="Matsumoto T."/>
            <person name="Wu J."/>
            <person name="Kanamori H."/>
            <person name="Katayose Y."/>
            <person name="Fujisawa M."/>
            <person name="Namiki N."/>
            <person name="Mizuno H."/>
            <person name="Yamamoto K."/>
            <person name="Antonio B.A."/>
            <person name="Baba T."/>
            <person name="Sakata K."/>
            <person name="Nagamura Y."/>
            <person name="Aoki H."/>
            <person name="Arikawa K."/>
            <person name="Arita K."/>
            <person name="Bito T."/>
            <person name="Chiden Y."/>
            <person name="Fujitsuka N."/>
            <person name="Fukunaka R."/>
            <person name="Hamada M."/>
            <person name="Harada C."/>
            <person name="Hayashi A."/>
            <person name="Hijishita S."/>
            <person name="Honda M."/>
            <person name="Hosokawa S."/>
            <person name="Ichikawa Y."/>
            <person name="Idonuma A."/>
            <person name="Iijima M."/>
            <person name="Ikeda M."/>
            <person name="Ikeno M."/>
            <person name="Ito K."/>
            <person name="Ito S."/>
            <person name="Ito T."/>
            <person name="Ito Y."/>
            <person name="Ito Y."/>
            <person name="Iwabuchi A."/>
            <person name="Kamiya K."/>
            <person name="Karasawa W."/>
            <person name="Kurita K."/>
            <person name="Katagiri S."/>
            <person name="Kikuta A."/>
            <person name="Kobayashi H."/>
            <person name="Kobayashi N."/>
            <person name="Machita K."/>
            <person name="Maehara T."/>
            <person name="Masukawa M."/>
            <person name="Mizubayashi T."/>
            <person name="Mukai Y."/>
            <person name="Nagasaki H."/>
            <person name="Nagata Y."/>
            <person name="Naito S."/>
            <person name="Nakashima M."/>
            <person name="Nakama Y."/>
            <person name="Nakamichi Y."/>
            <person name="Nakamura M."/>
            <person name="Meguro A."/>
            <person name="Negishi M."/>
            <person name="Ohta I."/>
            <person name="Ohta T."/>
            <person name="Okamoto M."/>
            <person name="Ono N."/>
            <person name="Saji S."/>
            <person name="Sakaguchi M."/>
            <person name="Sakai K."/>
            <person name="Shibata M."/>
            <person name="Shimokawa T."/>
            <person name="Song J."/>
            <person name="Takazaki Y."/>
            <person name="Terasawa K."/>
            <person name="Tsugane M."/>
            <person name="Tsuji K."/>
            <person name="Ueda S."/>
            <person name="Waki K."/>
            <person name="Yamagata H."/>
            <person name="Yamamoto M."/>
            <person name="Yamamoto S."/>
            <person name="Yamane H."/>
            <person name="Yoshiki S."/>
            <person name="Yoshihara R."/>
            <person name="Yukawa K."/>
            <person name="Zhong H."/>
            <person name="Yano M."/>
            <person name="Yuan Q."/>
            <person name="Ouyang S."/>
            <person name="Liu J."/>
            <person name="Jones K.M."/>
            <person name="Gansberger K."/>
            <person name="Moffat K."/>
            <person name="Hill J."/>
            <person name="Bera J."/>
            <person name="Fadrosh D."/>
            <person name="Jin S."/>
            <person name="Johri S."/>
            <person name="Kim M."/>
            <person name="Overton L."/>
            <person name="Reardon M."/>
            <person name="Tsitrin T."/>
            <person name="Vuong H."/>
            <person name="Weaver B."/>
            <person name="Ciecko A."/>
            <person name="Tallon L."/>
            <person name="Jackson J."/>
            <person name="Pai G."/>
            <person name="Aken S.V."/>
            <person name="Utterback T."/>
            <person name="Reidmuller S."/>
            <person name="Feldblyum T."/>
            <person name="Hsiao J."/>
            <person name="Zismann V."/>
            <person name="Iobst S."/>
            <person name="de Vazeille A.R."/>
            <person name="Buell C.R."/>
            <person name="Ying K."/>
            <person name="Li Y."/>
            <person name="Lu T."/>
            <person name="Huang Y."/>
            <person name="Zhao Q."/>
            <person name="Feng Q."/>
            <person name="Zhang L."/>
            <person name="Zhu J."/>
            <person name="Weng Q."/>
            <person name="Mu J."/>
            <person name="Lu Y."/>
            <person name="Fan D."/>
            <person name="Liu Y."/>
            <person name="Guan J."/>
            <person name="Zhang Y."/>
            <person name="Yu S."/>
            <person name="Liu X."/>
            <person name="Zhang Y."/>
            <person name="Hong G."/>
            <person name="Han B."/>
            <person name="Choisne N."/>
            <person name="Demange N."/>
            <person name="Orjeda G."/>
            <person name="Samain S."/>
            <person name="Cattolico L."/>
            <person name="Pelletier E."/>
            <person name="Couloux A."/>
            <person name="Segurens B."/>
            <person name="Wincker P."/>
            <person name="D'Hont A."/>
            <person name="Scarpelli C."/>
            <person name="Weissenbach J."/>
            <person name="Salanoubat M."/>
            <person name="Quetier F."/>
            <person name="Yu Y."/>
            <person name="Kim H.R."/>
            <person name="Rambo T."/>
            <person name="Currie J."/>
            <person name="Collura K."/>
            <person name="Luo M."/>
            <person name="Yang T."/>
            <person name="Ammiraju J.S.S."/>
            <person name="Engler F."/>
            <person name="Soderlund C."/>
            <person name="Wing R.A."/>
            <person name="Palmer L.E."/>
            <person name="de la Bastide M."/>
            <person name="Spiegel L."/>
            <person name="Nascimento L."/>
            <person name="Zutavern T."/>
            <person name="O'Shaughnessy A."/>
            <person name="Dike S."/>
            <person name="Dedhia N."/>
            <person name="Preston R."/>
            <person name="Balija V."/>
            <person name="McCombie W.R."/>
            <person name="Chow T."/>
            <person name="Chen H."/>
            <person name="Chung M."/>
            <person name="Chen C."/>
            <person name="Shaw J."/>
            <person name="Wu H."/>
            <person name="Hsiao K."/>
            <person name="Chao Y."/>
            <person name="Chu M."/>
            <person name="Cheng C."/>
            <person name="Hour A."/>
            <person name="Lee P."/>
            <person name="Lin S."/>
            <person name="Lin Y."/>
            <person name="Liou J."/>
            <person name="Liu S."/>
            <person name="Hsing Y."/>
            <person name="Raghuvanshi S."/>
            <person name="Mohanty A."/>
            <person name="Bharti A.K."/>
            <person name="Gaur A."/>
            <person name="Gupta V."/>
            <person name="Kumar D."/>
            <person name="Ravi V."/>
            <person name="Vij S."/>
            <person name="Kapur A."/>
            <person name="Khurana P."/>
            <person name="Khurana P."/>
            <person name="Khurana J.P."/>
            <person name="Tyagi A.K."/>
            <person name="Gaikwad K."/>
            <person name="Singh A."/>
            <person name="Dalal V."/>
            <person name="Srivastava S."/>
            <person name="Dixit A."/>
            <person name="Pal A.K."/>
            <person name="Ghazi I.A."/>
            <person name="Yadav M."/>
            <person name="Pandit A."/>
            <person name="Bhargava A."/>
            <person name="Sureshbabu K."/>
            <person name="Batra K."/>
            <person name="Sharma T.R."/>
            <person name="Mohapatra T."/>
            <person name="Singh N.K."/>
            <person name="Messing J."/>
            <person name="Nelson A.B."/>
            <person name="Fuks G."/>
            <person name="Kavchok S."/>
            <person name="Keizer G."/>
            <person name="Linton E."/>
            <person name="Llaca V."/>
            <person name="Song R."/>
            <person name="Tanyolac B."/>
            <person name="Young S."/>
            <person name="Ho-Il K."/>
            <person name="Hahn J.H."/>
            <person name="Sangsakoo G."/>
            <person name="Vanavichit A."/>
            <person name="de Mattos Luiz.A.T."/>
            <person name="Zimmer P.D."/>
            <person name="Malone G."/>
            <person name="Dellagostin O."/>
            <person name="de Oliveira A.C."/>
            <person name="Bevan M."/>
            <person name="Bancroft I."/>
            <person name="Minx P."/>
            <person name="Cordum H."/>
            <person name="Wilson R."/>
            <person name="Cheng Z."/>
            <person name="Jin W."/>
            <person name="Jiang J."/>
            <person name="Leong S.A."/>
            <person name="Iwama H."/>
            <person name="Gojobori T."/>
            <person name="Itoh T."/>
            <person name="Niimura Y."/>
            <person name="Fujii Y."/>
            <person name="Habara T."/>
            <person name="Sakai H."/>
            <person name="Sato Y."/>
            <person name="Wilson G."/>
            <person name="Kumar K."/>
            <person name="McCouch S."/>
            <person name="Juretic N."/>
            <person name="Hoen D."/>
            <person name="Wright S."/>
            <person name="Bruskiewich R."/>
            <person name="Bureau T."/>
            <person name="Miyao A."/>
            <person name="Hirochika H."/>
            <person name="Nishikawa T."/>
            <person name="Kadowaki K."/>
            <person name="Sugiura M."/>
            <person name="Burr B."/>
            <person name="Sasaki T."/>
        </authorList>
    </citation>
    <scope>NUCLEOTIDE SEQUENCE [LARGE SCALE GENOMIC DNA]</scope>
    <source>
        <strain evidence="3">cv. Nipponbare</strain>
    </source>
</reference>
<accession>A0A0P0WDR6</accession>
<sequence length="133" mass="14360">MAVGTGKKKNKSLCVLGNLEVLGATKVAHPVKQGVDSRQAPKKRMGKSASLPSLPHNTEDGSPPSRPLMQNSTKAIKILVILISWELWCERNARIFRNKGQPPMIVLAKIKEEAATWVGATSLRELTALGGIP</sequence>
<dbReference type="AlphaFoldDB" id="A0A0P0WDR6"/>
<dbReference type="PaxDb" id="39947-A0A0P0WDR6"/>